<proteinExistence type="predicted"/>
<sequence length="105" mass="11665">MKLIGVNAGSVLIKAIGKKKKVLDAIKPLGVKISEGMLVIVTQGRYKTDEERQIEQGNEILQQIPTSAVFGSSVRRLCLDFVSQCGVSFKKKIEKYEIEIGDKQR</sequence>
<protein>
    <submittedName>
        <fullName evidence="1">Uncharacterized protein</fullName>
    </submittedName>
</protein>
<comment type="caution">
    <text evidence="1">The sequence shown here is derived from an EMBL/GenBank/DDBJ whole genome shotgun (WGS) entry which is preliminary data.</text>
</comment>
<organism evidence="1 2">
    <name type="scientific">Streblomastix strix</name>
    <dbReference type="NCBI Taxonomy" id="222440"/>
    <lineage>
        <taxon>Eukaryota</taxon>
        <taxon>Metamonada</taxon>
        <taxon>Preaxostyla</taxon>
        <taxon>Oxymonadida</taxon>
        <taxon>Streblomastigidae</taxon>
        <taxon>Streblomastix</taxon>
    </lineage>
</organism>
<evidence type="ECO:0000313" key="2">
    <source>
        <dbReference type="Proteomes" id="UP000324800"/>
    </source>
</evidence>
<reference evidence="1 2" key="1">
    <citation type="submission" date="2019-03" db="EMBL/GenBank/DDBJ databases">
        <title>Single cell metagenomics reveals metabolic interactions within the superorganism composed of flagellate Streblomastix strix and complex community of Bacteroidetes bacteria on its surface.</title>
        <authorList>
            <person name="Treitli S.C."/>
            <person name="Kolisko M."/>
            <person name="Husnik F."/>
            <person name="Keeling P."/>
            <person name="Hampl V."/>
        </authorList>
    </citation>
    <scope>NUCLEOTIDE SEQUENCE [LARGE SCALE GENOMIC DNA]</scope>
    <source>
        <strain evidence="1">ST1C</strain>
    </source>
</reference>
<name>A0A5J4USD4_9EUKA</name>
<gene>
    <name evidence="1" type="ORF">EZS28_031432</name>
</gene>
<feature type="non-terminal residue" evidence="1">
    <location>
        <position position="105"/>
    </location>
</feature>
<evidence type="ECO:0000313" key="1">
    <source>
        <dbReference type="EMBL" id="KAA6373040.1"/>
    </source>
</evidence>
<dbReference type="EMBL" id="SNRW01013065">
    <property type="protein sequence ID" value="KAA6373040.1"/>
    <property type="molecule type" value="Genomic_DNA"/>
</dbReference>
<accession>A0A5J4USD4</accession>
<dbReference type="Proteomes" id="UP000324800">
    <property type="component" value="Unassembled WGS sequence"/>
</dbReference>
<dbReference type="AlphaFoldDB" id="A0A5J4USD4"/>